<accession>A0ABU0DLT4</accession>
<protein>
    <submittedName>
        <fullName evidence="1">Uncharacterized protein</fullName>
    </submittedName>
</protein>
<dbReference type="EMBL" id="JAUSUH010000010">
    <property type="protein sequence ID" value="MDQ0349392.1"/>
    <property type="molecule type" value="Genomic_DNA"/>
</dbReference>
<dbReference type="RefSeq" id="WP_307063051.1">
    <property type="nucleotide sequence ID" value="NZ_JAUSUH010000010.1"/>
</dbReference>
<keyword evidence="2" id="KW-1185">Reference proteome</keyword>
<proteinExistence type="predicted"/>
<gene>
    <name evidence="1" type="ORF">J2S76_003837</name>
</gene>
<dbReference type="Proteomes" id="UP001238467">
    <property type="component" value="Unassembled WGS sequence"/>
</dbReference>
<evidence type="ECO:0000313" key="2">
    <source>
        <dbReference type="Proteomes" id="UP001238467"/>
    </source>
</evidence>
<comment type="caution">
    <text evidence="1">The sequence shown here is derived from an EMBL/GenBank/DDBJ whole genome shotgun (WGS) entry which is preliminary data.</text>
</comment>
<evidence type="ECO:0000313" key="1">
    <source>
        <dbReference type="EMBL" id="MDQ0349392.1"/>
    </source>
</evidence>
<reference evidence="1 2" key="1">
    <citation type="submission" date="2023-07" db="EMBL/GenBank/DDBJ databases">
        <title>Genomic Encyclopedia of Type Strains, Phase IV (KMG-IV): sequencing the most valuable type-strain genomes for metagenomic binning, comparative biology and taxonomic classification.</title>
        <authorList>
            <person name="Goeker M."/>
        </authorList>
    </citation>
    <scope>NUCLEOTIDE SEQUENCE [LARGE SCALE GENOMIC DNA]</scope>
    <source>
        <strain evidence="1 2">DSM 1277</strain>
    </source>
</reference>
<name>A0ABU0DLT4_9HYPH</name>
<sequence>MLTYVAYFRIVPQAECRLFLFCSHAIHDGLTEVAMVQRSKRSLSAHEAGQMRKELQAFHHQVRVWCGTVPIGGTAYVALESLNSALILMDRQLQGAIDGERKAWPAGHEGLP</sequence>
<organism evidence="1 2">
    <name type="scientific">Ancylobacter vacuolatus</name>
    <dbReference type="NCBI Taxonomy" id="223389"/>
    <lineage>
        <taxon>Bacteria</taxon>
        <taxon>Pseudomonadati</taxon>
        <taxon>Pseudomonadota</taxon>
        <taxon>Alphaproteobacteria</taxon>
        <taxon>Hyphomicrobiales</taxon>
        <taxon>Xanthobacteraceae</taxon>
        <taxon>Ancylobacter</taxon>
    </lineage>
</organism>